<dbReference type="PANTHER" id="PTHR30619">
    <property type="entry name" value="DNA INTERNALIZATION/COMPETENCE PROTEIN COMEC/REC2"/>
    <property type="match status" value="1"/>
</dbReference>
<proteinExistence type="predicted"/>
<dbReference type="AlphaFoldDB" id="A0AAD0YUS5"/>
<dbReference type="InterPro" id="IPR036866">
    <property type="entry name" value="RibonucZ/Hydroxyglut_hydro"/>
</dbReference>
<dbReference type="Gene3D" id="3.60.15.10">
    <property type="entry name" value="Ribonuclease Z/Hydroxyacylglutathione hydrolase-like"/>
    <property type="match status" value="1"/>
</dbReference>
<dbReference type="Pfam" id="PF00753">
    <property type="entry name" value="Lactamase_B"/>
    <property type="match status" value="1"/>
</dbReference>
<dbReference type="SUPFAM" id="SSF56281">
    <property type="entry name" value="Metallo-hydrolase/oxidoreductase"/>
    <property type="match status" value="1"/>
</dbReference>
<evidence type="ECO:0000259" key="1">
    <source>
        <dbReference type="Pfam" id="PF00753"/>
    </source>
</evidence>
<gene>
    <name evidence="2" type="ORF">EG352_06635</name>
</gene>
<name>A0AAD0YUS5_CHRID</name>
<reference evidence="2 3" key="1">
    <citation type="submission" date="2018-11" db="EMBL/GenBank/DDBJ databases">
        <title>Proposal to divide the Flavobacteriaceae and reorganize its genera based on Amino Acid Identity values calculated from whole genome sequences.</title>
        <authorList>
            <person name="Nicholson A.C."/>
            <person name="Gulvik C.A."/>
            <person name="Whitney A.M."/>
            <person name="Humrighouse B.W."/>
            <person name="Bell M."/>
            <person name="Holmes B."/>
            <person name="Steigerwalt A.G."/>
            <person name="Villarma A."/>
            <person name="Sheth M."/>
            <person name="Batra D."/>
            <person name="Pryor J."/>
            <person name="Bernardet J.-F."/>
            <person name="Hugo C."/>
            <person name="Kampfer P."/>
            <person name="Newman J."/>
            <person name="McQuiston J.R."/>
        </authorList>
    </citation>
    <scope>NUCLEOTIDE SEQUENCE [LARGE SCALE GENOMIC DNA]</scope>
    <source>
        <strain evidence="2 3">H5559</strain>
    </source>
</reference>
<dbReference type="Proteomes" id="UP000269015">
    <property type="component" value="Chromosome"/>
</dbReference>
<protein>
    <submittedName>
        <fullName evidence="2">MBL fold metallo-hydrolase</fullName>
    </submittedName>
</protein>
<accession>A0AAD0YUS5</accession>
<evidence type="ECO:0000313" key="2">
    <source>
        <dbReference type="EMBL" id="AZB17463.1"/>
    </source>
</evidence>
<dbReference type="InterPro" id="IPR052159">
    <property type="entry name" value="Competence_DNA_uptake"/>
</dbReference>
<feature type="domain" description="Metallo-beta-lactamase" evidence="1">
    <location>
        <begin position="46"/>
        <end position="106"/>
    </location>
</feature>
<dbReference type="InterPro" id="IPR001279">
    <property type="entry name" value="Metallo-B-lactamas"/>
</dbReference>
<evidence type="ECO:0000313" key="3">
    <source>
        <dbReference type="Proteomes" id="UP000269015"/>
    </source>
</evidence>
<sequence length="374" mass="42678">MTILTLFYQVKHPLNESLRTQVLVLPAKHGDSIIVKTFDSQANPLNIVIDGGTPGTFDEVLRREFKLIPIIDIMVLTHIDYDHIGGLIKFVKHAYFNPEQVKRYWFNSKNIKFTTVGDNIHSGHAKSFEELLIDRGNIKDKWTEDIIVGSELKMPEGITVEVVSPSKEILDELYTNWPDLSDEYNQKLEDLSISAVKPSQILRGSLVDLSKEDDTPDKTIIEDIFNSSSIAFILRTFDMSILFLGDAHPYFIEETLRAKEYSIENKLKVDFVKVSHHGSKNNTTNALLDLIDCDKFVISTNGGNSTHTHPDRETLARIIHHPQRVQSKYIKKRTIYLNYPIANIEQKAGEFINEADLQQGNWELIENTGVLENE</sequence>
<organism evidence="2 3">
    <name type="scientific">Chryseobacterium indologenes</name>
    <name type="common">Flavobacterium indologenes</name>
    <dbReference type="NCBI Taxonomy" id="253"/>
    <lineage>
        <taxon>Bacteria</taxon>
        <taxon>Pseudomonadati</taxon>
        <taxon>Bacteroidota</taxon>
        <taxon>Flavobacteriia</taxon>
        <taxon>Flavobacteriales</taxon>
        <taxon>Weeksellaceae</taxon>
        <taxon>Chryseobacterium group</taxon>
        <taxon>Chryseobacterium</taxon>
    </lineage>
</organism>
<dbReference type="EMBL" id="CP033930">
    <property type="protein sequence ID" value="AZB17463.1"/>
    <property type="molecule type" value="Genomic_DNA"/>
</dbReference>
<dbReference type="PANTHER" id="PTHR30619:SF1">
    <property type="entry name" value="RECOMBINATION PROTEIN 2"/>
    <property type="match status" value="1"/>
</dbReference>